<feature type="coiled-coil region" evidence="6">
    <location>
        <begin position="223"/>
        <end position="292"/>
    </location>
</feature>
<evidence type="ECO:0000256" key="1">
    <source>
        <dbReference type="ARBA" id="ARBA00000085"/>
    </source>
</evidence>
<evidence type="ECO:0000256" key="4">
    <source>
        <dbReference type="ARBA" id="ARBA00023012"/>
    </source>
</evidence>
<dbReference type="PROSITE" id="PS50109">
    <property type="entry name" value="HIS_KIN"/>
    <property type="match status" value="1"/>
</dbReference>
<dbReference type="SMART" id="SM00387">
    <property type="entry name" value="HATPase_c"/>
    <property type="match status" value="1"/>
</dbReference>
<dbReference type="InterPro" id="IPR011006">
    <property type="entry name" value="CheY-like_superfamily"/>
</dbReference>
<dbReference type="RefSeq" id="WP_386719445.1">
    <property type="nucleotide sequence ID" value="NZ_JBHRSZ010000004.1"/>
</dbReference>
<keyword evidence="10" id="KW-0547">Nucleotide-binding</keyword>
<dbReference type="PROSITE" id="PS50110">
    <property type="entry name" value="RESPONSE_REGULATORY"/>
    <property type="match status" value="1"/>
</dbReference>
<evidence type="ECO:0000256" key="2">
    <source>
        <dbReference type="ARBA" id="ARBA00012438"/>
    </source>
</evidence>
<keyword evidence="7" id="KW-0812">Transmembrane</keyword>
<dbReference type="CDD" id="cd00082">
    <property type="entry name" value="HisKA"/>
    <property type="match status" value="1"/>
</dbReference>
<dbReference type="SMART" id="SM00388">
    <property type="entry name" value="HisKA"/>
    <property type="match status" value="1"/>
</dbReference>
<dbReference type="GO" id="GO:0005524">
    <property type="term" value="F:ATP binding"/>
    <property type="evidence" value="ECO:0007669"/>
    <property type="project" value="UniProtKB-KW"/>
</dbReference>
<organism evidence="10 11">
    <name type="scientific">Litoribrevibacter euphylliae</name>
    <dbReference type="NCBI Taxonomy" id="1834034"/>
    <lineage>
        <taxon>Bacteria</taxon>
        <taxon>Pseudomonadati</taxon>
        <taxon>Pseudomonadota</taxon>
        <taxon>Gammaproteobacteria</taxon>
        <taxon>Oceanospirillales</taxon>
        <taxon>Oceanospirillaceae</taxon>
        <taxon>Litoribrevibacter</taxon>
    </lineage>
</organism>
<evidence type="ECO:0000313" key="10">
    <source>
        <dbReference type="EMBL" id="MFC3151173.1"/>
    </source>
</evidence>
<dbReference type="SUPFAM" id="SSF55874">
    <property type="entry name" value="ATPase domain of HSP90 chaperone/DNA topoisomerase II/histidine kinase"/>
    <property type="match status" value="1"/>
</dbReference>
<feature type="domain" description="Histidine kinase" evidence="8">
    <location>
        <begin position="299"/>
        <end position="530"/>
    </location>
</feature>
<protein>
    <recommendedName>
        <fullName evidence="2">histidine kinase</fullName>
        <ecNumber evidence="2">2.7.13.3</ecNumber>
    </recommendedName>
</protein>
<dbReference type="InterPro" id="IPR036097">
    <property type="entry name" value="HisK_dim/P_sf"/>
</dbReference>
<keyword evidence="6" id="KW-0175">Coiled coil</keyword>
<dbReference type="Gene3D" id="3.40.50.2300">
    <property type="match status" value="1"/>
</dbReference>
<comment type="catalytic activity">
    <reaction evidence="1">
        <text>ATP + protein L-histidine = ADP + protein N-phospho-L-histidine.</text>
        <dbReference type="EC" id="2.7.13.3"/>
    </reaction>
</comment>
<gene>
    <name evidence="10" type="ORF">ACFOEK_09040</name>
</gene>
<dbReference type="InterPro" id="IPR036890">
    <property type="entry name" value="HATPase_C_sf"/>
</dbReference>
<dbReference type="EC" id="2.7.13.3" evidence="2"/>
<keyword evidence="4" id="KW-0902">Two-component regulatory system</keyword>
<keyword evidence="11" id="KW-1185">Reference proteome</keyword>
<evidence type="ECO:0000256" key="7">
    <source>
        <dbReference type="SAM" id="Phobius"/>
    </source>
</evidence>
<sequence length="789" mass="89198">MRIPTRQRLSYRQARNTLCVAFLLGIIFSLFVIAANYYRVQHKVEEQIQSLASITIAPASRIAYNIDIELAKELVKGLAQLPLVKQAAIIEPSGEILASSYRETPESQYNQLIGFLFDKSPEHSFKLNVAHDPTEQLGHLHLTINMEPTGESFINESLTLLGTVLLQACILAFSLLVMFYFMLTKPLSSITSQLSNIHASDDPTKLRINKLSNHKEDEIGLLIETTNKQLSEIERSFHELKLAERDRQRYTERLEQAVELRTKELTEANNDLTDAIDNLEIAREEAERSSQARAIFLANMSHEIRTPLSGVLGMINLALESKTGIDETIREQLKLASASGDTLQQILNDILDIAKVESGKINLETVSFDFRELLEQTVTLFKSSPQAEKLDLYLSIQPDFPGKVKGDPTRIRQIISNLVSNALKFTKQGHVAIIAEFNNQGFENQIGNAVNPHNIQIKIIDTGIGMTPEEQAVIFTPFTQASTQTTRKYGGTGLGLTLVKQLTECMHGDITIESEKDIGSCFTLTFHLPCEAWIEYRFLSNQPKLCIVNSQNNHPIENHDLQTQLNYWGADIEFIDNENDIEPNENQTYLAFQAAKETHSLPLNQTILLTNNIDQESEYIQLQRPVYHSLLKDALKKLLNIKTSKQEPQKPTEATSHQYNCERILIVEDNEVNQKVATGLLKKLGFTEIFIADNGQLAVEQIKKDNFDLILMDCHMPVMDGYQATQAIRMLPQGKDIPIIAVTANIMNEDKQRCFDCGMSDFLTKPYRKEDLIRKLDQWLLDPEKSATV</sequence>
<comment type="caution">
    <text evidence="10">The sequence shown here is derived from an EMBL/GenBank/DDBJ whole genome shotgun (WGS) entry which is preliminary data.</text>
</comment>
<feature type="modified residue" description="4-aspartylphosphate" evidence="5">
    <location>
        <position position="713"/>
    </location>
</feature>
<accession>A0ABV7HB79</accession>
<evidence type="ECO:0000313" key="11">
    <source>
        <dbReference type="Proteomes" id="UP001595476"/>
    </source>
</evidence>
<dbReference type="CDD" id="cd16922">
    <property type="entry name" value="HATPase_EvgS-ArcB-TorS-like"/>
    <property type="match status" value="1"/>
</dbReference>
<keyword evidence="7" id="KW-1133">Transmembrane helix</keyword>
<dbReference type="PRINTS" id="PR00344">
    <property type="entry name" value="BCTRLSENSOR"/>
</dbReference>
<dbReference type="Proteomes" id="UP001595476">
    <property type="component" value="Unassembled WGS sequence"/>
</dbReference>
<dbReference type="InterPro" id="IPR003594">
    <property type="entry name" value="HATPase_dom"/>
</dbReference>
<feature type="transmembrane region" description="Helical" evidence="7">
    <location>
        <begin position="20"/>
        <end position="38"/>
    </location>
</feature>
<dbReference type="PANTHER" id="PTHR45339">
    <property type="entry name" value="HYBRID SIGNAL TRANSDUCTION HISTIDINE KINASE J"/>
    <property type="match status" value="1"/>
</dbReference>
<evidence type="ECO:0000256" key="6">
    <source>
        <dbReference type="SAM" id="Coils"/>
    </source>
</evidence>
<keyword evidence="10" id="KW-0067">ATP-binding</keyword>
<name>A0ABV7HB79_9GAMM</name>
<evidence type="ECO:0000259" key="9">
    <source>
        <dbReference type="PROSITE" id="PS50110"/>
    </source>
</evidence>
<feature type="domain" description="Response regulatory" evidence="9">
    <location>
        <begin position="663"/>
        <end position="780"/>
    </location>
</feature>
<dbReference type="PANTHER" id="PTHR45339:SF1">
    <property type="entry name" value="HYBRID SIGNAL TRANSDUCTION HISTIDINE KINASE J"/>
    <property type="match status" value="1"/>
</dbReference>
<dbReference type="Gene3D" id="6.10.340.10">
    <property type="match status" value="1"/>
</dbReference>
<dbReference type="InterPro" id="IPR001789">
    <property type="entry name" value="Sig_transdc_resp-reg_receiver"/>
</dbReference>
<evidence type="ECO:0000256" key="5">
    <source>
        <dbReference type="PROSITE-ProRule" id="PRU00169"/>
    </source>
</evidence>
<dbReference type="EMBL" id="JBHRSZ010000004">
    <property type="protein sequence ID" value="MFC3151173.1"/>
    <property type="molecule type" value="Genomic_DNA"/>
</dbReference>
<dbReference type="Gene3D" id="1.10.287.130">
    <property type="match status" value="1"/>
</dbReference>
<dbReference type="SUPFAM" id="SSF47384">
    <property type="entry name" value="Homodimeric domain of signal transducing histidine kinase"/>
    <property type="match status" value="1"/>
</dbReference>
<reference evidence="11" key="1">
    <citation type="journal article" date="2019" name="Int. J. Syst. Evol. Microbiol.">
        <title>The Global Catalogue of Microorganisms (GCM) 10K type strain sequencing project: providing services to taxonomists for standard genome sequencing and annotation.</title>
        <authorList>
            <consortium name="The Broad Institute Genomics Platform"/>
            <consortium name="The Broad Institute Genome Sequencing Center for Infectious Disease"/>
            <person name="Wu L."/>
            <person name="Ma J."/>
        </authorList>
    </citation>
    <scope>NUCLEOTIDE SEQUENCE [LARGE SCALE GENOMIC DNA]</scope>
    <source>
        <strain evidence="11">KCTC 52438</strain>
    </source>
</reference>
<evidence type="ECO:0000259" key="8">
    <source>
        <dbReference type="PROSITE" id="PS50109"/>
    </source>
</evidence>
<evidence type="ECO:0000256" key="3">
    <source>
        <dbReference type="ARBA" id="ARBA00022553"/>
    </source>
</evidence>
<dbReference type="InterPro" id="IPR005467">
    <property type="entry name" value="His_kinase_dom"/>
</dbReference>
<dbReference type="SUPFAM" id="SSF52172">
    <property type="entry name" value="CheY-like"/>
    <property type="match status" value="1"/>
</dbReference>
<dbReference type="Gene3D" id="3.30.565.10">
    <property type="entry name" value="Histidine kinase-like ATPase, C-terminal domain"/>
    <property type="match status" value="1"/>
</dbReference>
<dbReference type="Pfam" id="PF00512">
    <property type="entry name" value="HisKA"/>
    <property type="match status" value="1"/>
</dbReference>
<dbReference type="Pfam" id="PF02518">
    <property type="entry name" value="HATPase_c"/>
    <property type="match status" value="1"/>
</dbReference>
<dbReference type="InterPro" id="IPR004358">
    <property type="entry name" value="Sig_transdc_His_kin-like_C"/>
</dbReference>
<dbReference type="SMART" id="SM00448">
    <property type="entry name" value="REC"/>
    <property type="match status" value="1"/>
</dbReference>
<proteinExistence type="predicted"/>
<keyword evidence="3 5" id="KW-0597">Phosphoprotein</keyword>
<dbReference type="CDD" id="cd17546">
    <property type="entry name" value="REC_hyHK_CKI1_RcsC-like"/>
    <property type="match status" value="1"/>
</dbReference>
<dbReference type="Pfam" id="PF00072">
    <property type="entry name" value="Response_reg"/>
    <property type="match status" value="1"/>
</dbReference>
<keyword evidence="7" id="KW-0472">Membrane</keyword>
<dbReference type="InterPro" id="IPR003661">
    <property type="entry name" value="HisK_dim/P_dom"/>
</dbReference>